<evidence type="ECO:0000259" key="4">
    <source>
        <dbReference type="PROSITE" id="PS50110"/>
    </source>
</evidence>
<dbReference type="Gene3D" id="3.40.50.2300">
    <property type="match status" value="1"/>
</dbReference>
<geneLocation type="plasmid" evidence="6 7">
    <name>pANSO36B</name>
</geneLocation>
<keyword evidence="7" id="KW-1185">Reference proteome</keyword>
<dbReference type="PANTHER" id="PTHR48111:SF15">
    <property type="entry name" value="OMPR SUBFAMILY"/>
    <property type="match status" value="1"/>
</dbReference>
<dbReference type="InterPro" id="IPR039420">
    <property type="entry name" value="WalR-like"/>
</dbReference>
<keyword evidence="1 3" id="KW-0238">DNA-binding</keyword>
<dbReference type="Pfam" id="PF00486">
    <property type="entry name" value="Trans_reg_C"/>
    <property type="match status" value="1"/>
</dbReference>
<dbReference type="Gene3D" id="1.10.10.10">
    <property type="entry name" value="Winged helix-like DNA-binding domain superfamily/Winged helix DNA-binding domain"/>
    <property type="match status" value="1"/>
</dbReference>
<dbReference type="RefSeq" id="WP_251960904.1">
    <property type="nucleotide sequence ID" value="NZ_AP025734.1"/>
</dbReference>
<keyword evidence="2" id="KW-0597">Phosphoprotein</keyword>
<dbReference type="Gene3D" id="6.10.250.690">
    <property type="match status" value="1"/>
</dbReference>
<accession>A0ABM7ZBU7</accession>
<dbReference type="InterPro" id="IPR001789">
    <property type="entry name" value="Sig_transdc_resp-reg_receiver"/>
</dbReference>
<dbReference type="PROSITE" id="PS51755">
    <property type="entry name" value="OMPR_PHOB"/>
    <property type="match status" value="1"/>
</dbReference>
<keyword evidence="6" id="KW-0614">Plasmid</keyword>
<feature type="modified residue" description="4-aspartylphosphate" evidence="2">
    <location>
        <position position="51"/>
    </location>
</feature>
<feature type="domain" description="Response regulatory" evidence="4">
    <location>
        <begin position="2"/>
        <end position="116"/>
    </location>
</feature>
<dbReference type="Proteomes" id="UP001055453">
    <property type="component" value="Plasmid pANSO36B"/>
</dbReference>
<evidence type="ECO:0008006" key="8">
    <source>
        <dbReference type="Google" id="ProtNLM"/>
    </source>
</evidence>
<dbReference type="InterPro" id="IPR016032">
    <property type="entry name" value="Sig_transdc_resp-reg_C-effctor"/>
</dbReference>
<evidence type="ECO:0000259" key="5">
    <source>
        <dbReference type="PROSITE" id="PS51755"/>
    </source>
</evidence>
<dbReference type="InterPro" id="IPR011006">
    <property type="entry name" value="CheY-like_superfamily"/>
</dbReference>
<proteinExistence type="predicted"/>
<evidence type="ECO:0000313" key="7">
    <source>
        <dbReference type="Proteomes" id="UP001055453"/>
    </source>
</evidence>
<evidence type="ECO:0000256" key="3">
    <source>
        <dbReference type="PROSITE-ProRule" id="PRU01091"/>
    </source>
</evidence>
<dbReference type="CDD" id="cd00383">
    <property type="entry name" value="trans_reg_C"/>
    <property type="match status" value="1"/>
</dbReference>
<evidence type="ECO:0000313" key="6">
    <source>
        <dbReference type="EMBL" id="BDI20784.1"/>
    </source>
</evidence>
<evidence type="ECO:0000256" key="1">
    <source>
        <dbReference type="ARBA" id="ARBA00023125"/>
    </source>
</evidence>
<gene>
    <name evidence="6" type="ORF">ANSO36C_65860</name>
</gene>
<dbReference type="Pfam" id="PF00072">
    <property type="entry name" value="Response_reg"/>
    <property type="match status" value="1"/>
</dbReference>
<reference evidence="6" key="1">
    <citation type="submission" date="2022-04" db="EMBL/GenBank/DDBJ databases">
        <title>Complete genome sequence of a cyanobacterium, Nostoc sp. SO-36, isolated in Antarctica.</title>
        <authorList>
            <person name="Kanesaki Y."/>
            <person name="Effendi D."/>
            <person name="Sakamoto T."/>
            <person name="Ohtani S."/>
            <person name="Awai K."/>
        </authorList>
    </citation>
    <scope>NUCLEOTIDE SEQUENCE</scope>
    <source>
        <strain evidence="6">SO-36</strain>
        <plasmid evidence="6">pANSO36B</plasmid>
    </source>
</reference>
<organism evidence="6 7">
    <name type="scientific">Nostoc cf. commune SO-36</name>
    <dbReference type="NCBI Taxonomy" id="449208"/>
    <lineage>
        <taxon>Bacteria</taxon>
        <taxon>Bacillati</taxon>
        <taxon>Cyanobacteriota</taxon>
        <taxon>Cyanophyceae</taxon>
        <taxon>Nostocales</taxon>
        <taxon>Nostocaceae</taxon>
        <taxon>Nostoc</taxon>
    </lineage>
</organism>
<dbReference type="SMART" id="SM00862">
    <property type="entry name" value="Trans_reg_C"/>
    <property type="match status" value="1"/>
</dbReference>
<dbReference type="PANTHER" id="PTHR48111">
    <property type="entry name" value="REGULATOR OF RPOS"/>
    <property type="match status" value="1"/>
</dbReference>
<dbReference type="InterPro" id="IPR001867">
    <property type="entry name" value="OmpR/PhoB-type_DNA-bd"/>
</dbReference>
<dbReference type="CDD" id="cd19935">
    <property type="entry name" value="REC_OmpR_CusR-like"/>
    <property type="match status" value="1"/>
</dbReference>
<name>A0ABM7ZBU7_NOSCO</name>
<evidence type="ECO:0000256" key="2">
    <source>
        <dbReference type="PROSITE-ProRule" id="PRU00169"/>
    </source>
</evidence>
<feature type="DNA-binding region" description="OmpR/PhoB-type" evidence="3">
    <location>
        <begin position="124"/>
        <end position="223"/>
    </location>
</feature>
<dbReference type="InterPro" id="IPR036388">
    <property type="entry name" value="WH-like_DNA-bd_sf"/>
</dbReference>
<dbReference type="SUPFAM" id="SSF52172">
    <property type="entry name" value="CheY-like"/>
    <property type="match status" value="1"/>
</dbReference>
<dbReference type="PROSITE" id="PS50110">
    <property type="entry name" value="RESPONSE_REGULATORY"/>
    <property type="match status" value="1"/>
</dbReference>
<dbReference type="SMART" id="SM00448">
    <property type="entry name" value="REC"/>
    <property type="match status" value="1"/>
</dbReference>
<sequence length="224" mass="25372">MRILIVEDDDRIAKPLAEDLKHQHHAVDIACDGIEGWEYSQAGNYDLILLDLMLPRLDGITLCKRLRASNCNAFILMLTARDTTSDKIIGLDAGADDYLVKPFELEELAARIRALSRRSPETRQLILIHGDLQLDPSNCNVTYASNPLSLTHKEYMILECFLKNPTQVLTRSAILDKLWEFDKLSGEETVKTHITNLRKKLRAVGSSEDFIETVYGVGYRLCPK</sequence>
<protein>
    <recommendedName>
        <fullName evidence="8">DNA-binding response regulator</fullName>
    </recommendedName>
</protein>
<feature type="domain" description="OmpR/PhoB-type" evidence="5">
    <location>
        <begin position="124"/>
        <end position="223"/>
    </location>
</feature>
<dbReference type="EMBL" id="AP025734">
    <property type="protein sequence ID" value="BDI20784.1"/>
    <property type="molecule type" value="Genomic_DNA"/>
</dbReference>
<dbReference type="SUPFAM" id="SSF46894">
    <property type="entry name" value="C-terminal effector domain of the bipartite response regulators"/>
    <property type="match status" value="1"/>
</dbReference>